<dbReference type="Proteomes" id="UP000007819">
    <property type="component" value="Chromosome A1"/>
</dbReference>
<feature type="transmembrane region" description="Helical" evidence="6">
    <location>
        <begin position="20"/>
        <end position="42"/>
    </location>
</feature>
<evidence type="ECO:0000256" key="6">
    <source>
        <dbReference type="RuleBase" id="RU363108"/>
    </source>
</evidence>
<name>A0A8R2D6I8_ACYPI</name>
<organism evidence="7 8">
    <name type="scientific">Acyrthosiphon pisum</name>
    <name type="common">Pea aphid</name>
    <dbReference type="NCBI Taxonomy" id="7029"/>
    <lineage>
        <taxon>Eukaryota</taxon>
        <taxon>Metazoa</taxon>
        <taxon>Ecdysozoa</taxon>
        <taxon>Arthropoda</taxon>
        <taxon>Hexapoda</taxon>
        <taxon>Insecta</taxon>
        <taxon>Pterygota</taxon>
        <taxon>Neoptera</taxon>
        <taxon>Paraneoptera</taxon>
        <taxon>Hemiptera</taxon>
        <taxon>Sternorrhyncha</taxon>
        <taxon>Aphidomorpha</taxon>
        <taxon>Aphidoidea</taxon>
        <taxon>Aphididae</taxon>
        <taxon>Macrosiphini</taxon>
        <taxon>Acyrthosiphon</taxon>
    </lineage>
</organism>
<evidence type="ECO:0000256" key="3">
    <source>
        <dbReference type="ARBA" id="ARBA00022692"/>
    </source>
</evidence>
<dbReference type="KEGG" id="api:100160520"/>
<dbReference type="AlphaFoldDB" id="A0A8R2D6I8"/>
<evidence type="ECO:0000313" key="8">
    <source>
        <dbReference type="Proteomes" id="UP000007819"/>
    </source>
</evidence>
<dbReference type="OrthoDB" id="6587325at2759"/>
<keyword evidence="6" id="KW-0675">Receptor</keyword>
<feature type="transmembrane region" description="Helical" evidence="6">
    <location>
        <begin position="95"/>
        <end position="115"/>
    </location>
</feature>
<feature type="transmembrane region" description="Helical" evidence="6">
    <location>
        <begin position="63"/>
        <end position="83"/>
    </location>
</feature>
<evidence type="ECO:0000256" key="4">
    <source>
        <dbReference type="ARBA" id="ARBA00022989"/>
    </source>
</evidence>
<dbReference type="Pfam" id="PF08395">
    <property type="entry name" value="7tm_7"/>
    <property type="match status" value="1"/>
</dbReference>
<comment type="similarity">
    <text evidence="6">Belongs to the insect chemoreceptor superfamily. Gustatory receptor (GR) family.</text>
</comment>
<dbReference type="GO" id="GO:0007165">
    <property type="term" value="P:signal transduction"/>
    <property type="evidence" value="ECO:0007669"/>
    <property type="project" value="UniProtKB-KW"/>
</dbReference>
<keyword evidence="6" id="KW-0807">Transducer</keyword>
<dbReference type="EnsemblMetazoa" id="XM_016807320.2">
    <property type="protein sequence ID" value="XP_016662809.1"/>
    <property type="gene ID" value="LOC100160520"/>
</dbReference>
<keyword evidence="3 6" id="KW-0812">Transmembrane</keyword>
<feature type="transmembrane region" description="Helical" evidence="6">
    <location>
        <begin position="136"/>
        <end position="159"/>
    </location>
</feature>
<feature type="transmembrane region" description="Helical" evidence="6">
    <location>
        <begin position="171"/>
        <end position="194"/>
    </location>
</feature>
<proteinExistence type="inferred from homology"/>
<dbReference type="RefSeq" id="XP_016662809.1">
    <property type="nucleotide sequence ID" value="XM_016807320.2"/>
</dbReference>
<keyword evidence="8" id="KW-1185">Reference proteome</keyword>
<evidence type="ECO:0000256" key="1">
    <source>
        <dbReference type="ARBA" id="ARBA00004651"/>
    </source>
</evidence>
<dbReference type="GO" id="GO:0005886">
    <property type="term" value="C:plasma membrane"/>
    <property type="evidence" value="ECO:0007669"/>
    <property type="project" value="UniProtKB-SubCell"/>
</dbReference>
<evidence type="ECO:0000256" key="2">
    <source>
        <dbReference type="ARBA" id="ARBA00022475"/>
    </source>
</evidence>
<accession>A0A8R2D6I8</accession>
<reference evidence="7" key="2">
    <citation type="submission" date="2022-06" db="UniProtKB">
        <authorList>
            <consortium name="EnsemblMetazoa"/>
        </authorList>
    </citation>
    <scope>IDENTIFICATION</scope>
</reference>
<protein>
    <recommendedName>
        <fullName evidence="6">Gustatory receptor</fullName>
    </recommendedName>
</protein>
<feature type="transmembrane region" description="Helical" evidence="6">
    <location>
        <begin position="252"/>
        <end position="275"/>
    </location>
</feature>
<comment type="function">
    <text evidence="6">Gustatory receptor which mediates acceptance or avoidance behavior, depending on its substrates.</text>
</comment>
<evidence type="ECO:0000256" key="5">
    <source>
        <dbReference type="ARBA" id="ARBA00023136"/>
    </source>
</evidence>
<dbReference type="GO" id="GO:0050909">
    <property type="term" value="P:sensory perception of taste"/>
    <property type="evidence" value="ECO:0007669"/>
    <property type="project" value="InterPro"/>
</dbReference>
<sequence>MYKVNLFFYSFIGRIQMNSRVAPLFIQCCCIILNVIRMRLLWLTLSDLHARSLHLNFPIEFKYFFILGLLSLSPSCILLFWSLKQSNFIEDLLTTIKAILTTLSLMLYFLSCAYNRHSIRLCYVKCLDVLSYNKNTCLKMSSVFIISGMHLFWLVVFFVNSMTTQEPAINLVLYAQDFVCFMFEMQFYVILLLLKSSLEMVTHRISNFFHMIKENKIDTKLILPDYFANCLEDTRLLHMEIFDIMVNVNRIYGLNTLTIIIQSRILLAINLYSYITSFSLIELLESMATFQRVALLCYCCELIKRNENIIKSMVNEMDTNLLPGENYKQQRLLFNHQVQKLKFDLDALEMFPINLETLLSILITTASYLLLFSQLNLTL</sequence>
<feature type="transmembrane region" description="Helical" evidence="6">
    <location>
        <begin position="351"/>
        <end position="371"/>
    </location>
</feature>
<keyword evidence="4 6" id="KW-1133">Transmembrane helix</keyword>
<reference evidence="8" key="1">
    <citation type="submission" date="2010-06" db="EMBL/GenBank/DDBJ databases">
        <authorList>
            <person name="Jiang H."/>
            <person name="Abraham K."/>
            <person name="Ali S."/>
            <person name="Alsbrooks S.L."/>
            <person name="Anim B.N."/>
            <person name="Anosike U.S."/>
            <person name="Attaway T."/>
            <person name="Bandaranaike D.P."/>
            <person name="Battles P.K."/>
            <person name="Bell S.N."/>
            <person name="Bell A.V."/>
            <person name="Beltran B."/>
            <person name="Bickham C."/>
            <person name="Bustamante Y."/>
            <person name="Caleb T."/>
            <person name="Canada A."/>
            <person name="Cardenas V."/>
            <person name="Carter K."/>
            <person name="Chacko J."/>
            <person name="Chandrabose M.N."/>
            <person name="Chavez D."/>
            <person name="Chavez A."/>
            <person name="Chen L."/>
            <person name="Chu H.-S."/>
            <person name="Claassen K.J."/>
            <person name="Cockrell R."/>
            <person name="Collins M."/>
            <person name="Cooper J.A."/>
            <person name="Cree A."/>
            <person name="Curry S.M."/>
            <person name="Da Y."/>
            <person name="Dao M.D."/>
            <person name="Das B."/>
            <person name="Davila M.-L."/>
            <person name="Davy-Carroll L."/>
            <person name="Denson S."/>
            <person name="Dinh H."/>
            <person name="Ebong V.E."/>
            <person name="Edwards J.R."/>
            <person name="Egan A."/>
            <person name="El-Daye J."/>
            <person name="Escobedo L."/>
            <person name="Fernandez S."/>
            <person name="Fernando P.R."/>
            <person name="Flagg N."/>
            <person name="Forbes L.D."/>
            <person name="Fowler R.G."/>
            <person name="Fu Q."/>
            <person name="Gabisi R.A."/>
            <person name="Ganer J."/>
            <person name="Garbino Pronczuk A."/>
            <person name="Garcia R.M."/>
            <person name="Garner T."/>
            <person name="Garrett T.E."/>
            <person name="Gonzalez D.A."/>
            <person name="Hamid H."/>
            <person name="Hawkins E.S."/>
            <person name="Hirani K."/>
            <person name="Hogues M.E."/>
            <person name="Hollins B."/>
            <person name="Hsiao C.-H."/>
            <person name="Jabil R."/>
            <person name="James M.L."/>
            <person name="Jhangiani S.N."/>
            <person name="Johnson B."/>
            <person name="Johnson Q."/>
            <person name="Joshi V."/>
            <person name="Kalu J.B."/>
            <person name="Kam C."/>
            <person name="Kashfia A."/>
            <person name="Keebler J."/>
            <person name="Kisamo H."/>
            <person name="Kovar C.L."/>
            <person name="Lago L.A."/>
            <person name="Lai C.-Y."/>
            <person name="Laidlaw J."/>
            <person name="Lara F."/>
            <person name="Le T.-K."/>
            <person name="Lee S.L."/>
            <person name="Legall F.H."/>
            <person name="Lemon S.J."/>
            <person name="Lewis L.R."/>
            <person name="Li B."/>
            <person name="Liu Y."/>
            <person name="Liu Y.-S."/>
            <person name="Lopez J."/>
            <person name="Lozado R.J."/>
            <person name="Lu J."/>
            <person name="Madu R.C."/>
            <person name="Maheshwari M."/>
            <person name="Maheshwari R."/>
            <person name="Malloy K."/>
            <person name="Martinez E."/>
            <person name="Mathew T."/>
            <person name="Mercado I.C."/>
            <person name="Mercado C."/>
            <person name="Meyer B."/>
            <person name="Montgomery K."/>
            <person name="Morgan M.B."/>
            <person name="Munidasa M."/>
            <person name="Nazareth L.V."/>
            <person name="Nelson J."/>
            <person name="Ng B.M."/>
            <person name="Nguyen N.B."/>
            <person name="Nguyen P.Q."/>
            <person name="Nguyen T."/>
            <person name="Obregon M."/>
            <person name="Okwuonu G.O."/>
            <person name="Onwere C.G."/>
            <person name="Orozco G."/>
            <person name="Parra A."/>
            <person name="Patel S."/>
            <person name="Patil S."/>
            <person name="Perez A."/>
            <person name="Perez Y."/>
            <person name="Pham C."/>
            <person name="Primus E.L."/>
            <person name="Pu L.-L."/>
            <person name="Puazo M."/>
            <person name="Qin X."/>
            <person name="Quiroz J.B."/>
            <person name="Reese J."/>
            <person name="Richards S."/>
            <person name="Rives C.M."/>
            <person name="Robberts R."/>
            <person name="Ruiz S.J."/>
            <person name="Ruiz M.J."/>
            <person name="Santibanez J."/>
            <person name="Schneider B.W."/>
            <person name="Sisson I."/>
            <person name="Smith M."/>
            <person name="Sodergren E."/>
            <person name="Song X.-Z."/>
            <person name="Song B.B."/>
            <person name="Summersgill H."/>
            <person name="Thelus R."/>
            <person name="Thornton R.D."/>
            <person name="Trejos Z.Y."/>
            <person name="Usmani K."/>
            <person name="Vattathil S."/>
            <person name="Villasana D."/>
            <person name="Walker D.L."/>
            <person name="Wang S."/>
            <person name="Wang K."/>
            <person name="White C.S."/>
            <person name="Williams A.C."/>
            <person name="Williamson J."/>
            <person name="Wilson K."/>
            <person name="Woghiren I.O."/>
            <person name="Woodworth J.R."/>
            <person name="Worley K.C."/>
            <person name="Wright R.A."/>
            <person name="Wu W."/>
            <person name="Young L."/>
            <person name="Zhang L."/>
            <person name="Zhang J."/>
            <person name="Zhu Y."/>
            <person name="Muzny D.M."/>
            <person name="Weinstock G."/>
            <person name="Gibbs R.A."/>
        </authorList>
    </citation>
    <scope>NUCLEOTIDE SEQUENCE [LARGE SCALE GENOMIC DNA]</scope>
    <source>
        <strain evidence="8">LSR1</strain>
    </source>
</reference>
<keyword evidence="2 6" id="KW-1003">Cell membrane</keyword>
<keyword evidence="5 6" id="KW-0472">Membrane</keyword>
<dbReference type="InterPro" id="IPR013604">
    <property type="entry name" value="7TM_chemorcpt"/>
</dbReference>
<dbReference type="GeneID" id="100160520"/>
<evidence type="ECO:0000313" key="7">
    <source>
        <dbReference type="EnsemblMetazoa" id="XP_016662809.1"/>
    </source>
</evidence>
<comment type="subcellular location">
    <subcellularLocation>
        <location evidence="1 6">Cell membrane</location>
        <topology evidence="1 6">Multi-pass membrane protein</topology>
    </subcellularLocation>
</comment>